<reference evidence="2" key="1">
    <citation type="submission" date="2016-06" db="EMBL/GenBank/DDBJ databases">
        <title>Parallel loss of symbiosis genes in relatives of nitrogen-fixing non-legume Parasponia.</title>
        <authorList>
            <person name="Van Velzen R."/>
            <person name="Holmer R."/>
            <person name="Bu F."/>
            <person name="Rutten L."/>
            <person name="Van Zeijl A."/>
            <person name="Liu W."/>
            <person name="Santuari L."/>
            <person name="Cao Q."/>
            <person name="Sharma T."/>
            <person name="Shen D."/>
            <person name="Roswanjaya Y."/>
            <person name="Wardhani T."/>
            <person name="Kalhor M.S."/>
            <person name="Jansen J."/>
            <person name="Van den Hoogen J."/>
            <person name="Gungor B."/>
            <person name="Hartog M."/>
            <person name="Hontelez J."/>
            <person name="Verver J."/>
            <person name="Yang W.-C."/>
            <person name="Schijlen E."/>
            <person name="Repin R."/>
            <person name="Schilthuizen M."/>
            <person name="Schranz E."/>
            <person name="Heidstra R."/>
            <person name="Miyata K."/>
            <person name="Fedorova E."/>
            <person name="Kohlen W."/>
            <person name="Bisseling T."/>
            <person name="Smit S."/>
            <person name="Geurts R."/>
        </authorList>
    </citation>
    <scope>NUCLEOTIDE SEQUENCE [LARGE SCALE GENOMIC DNA]</scope>
    <source>
        <strain evidence="2">cv. RG33-2</strain>
    </source>
</reference>
<dbReference type="Proteomes" id="UP000237000">
    <property type="component" value="Unassembled WGS sequence"/>
</dbReference>
<keyword evidence="2" id="KW-1185">Reference proteome</keyword>
<accession>A0A2P5FRV5</accession>
<dbReference type="EMBL" id="JXTC01000012">
    <property type="protein sequence ID" value="POO00489.1"/>
    <property type="molecule type" value="Genomic_DNA"/>
</dbReference>
<evidence type="ECO:0000313" key="1">
    <source>
        <dbReference type="EMBL" id="POO00489.1"/>
    </source>
</evidence>
<dbReference type="InParanoid" id="A0A2P5FRV5"/>
<evidence type="ECO:0000313" key="2">
    <source>
        <dbReference type="Proteomes" id="UP000237000"/>
    </source>
</evidence>
<proteinExistence type="predicted"/>
<comment type="caution">
    <text evidence="1">The sequence shown here is derived from an EMBL/GenBank/DDBJ whole genome shotgun (WGS) entry which is preliminary data.</text>
</comment>
<gene>
    <name evidence="1" type="ORF">TorRG33x02_035630</name>
</gene>
<dbReference type="AlphaFoldDB" id="A0A2P5FRV5"/>
<protein>
    <submittedName>
        <fullName evidence="1">Uncharacterized protein</fullName>
    </submittedName>
</protein>
<name>A0A2P5FRV5_TREOI</name>
<sequence>MLEPPKEVIEIELFLHQEITSVLRRAGRVLCENRAFDKYPSSLPFSTRNGSGNLNEIREKV</sequence>
<organism evidence="1 2">
    <name type="scientific">Trema orientale</name>
    <name type="common">Charcoal tree</name>
    <name type="synonym">Celtis orientalis</name>
    <dbReference type="NCBI Taxonomy" id="63057"/>
    <lineage>
        <taxon>Eukaryota</taxon>
        <taxon>Viridiplantae</taxon>
        <taxon>Streptophyta</taxon>
        <taxon>Embryophyta</taxon>
        <taxon>Tracheophyta</taxon>
        <taxon>Spermatophyta</taxon>
        <taxon>Magnoliopsida</taxon>
        <taxon>eudicotyledons</taxon>
        <taxon>Gunneridae</taxon>
        <taxon>Pentapetalae</taxon>
        <taxon>rosids</taxon>
        <taxon>fabids</taxon>
        <taxon>Rosales</taxon>
        <taxon>Cannabaceae</taxon>
        <taxon>Trema</taxon>
    </lineage>
</organism>